<accession>A0A142IDQ6</accession>
<name>A0A142IDQ6_9CAUD</name>
<sequence>MEETKIVWGPSTPWKNSVEFFTFLRGSLRRVWSKHPAKLNLVKKVRKQIPNPAGKGKALVWGFECAVCHKDFTIKEGQVDHIVAAGSLTKISDIQGFVERLLYVNENDLRLVCKLCNSTLAYAERTGLSHEDAAIEKQAIIICKRTANEVKSWITKRGGVPARLAKERREQVVKLLKEVEQ</sequence>
<evidence type="ECO:0000313" key="2">
    <source>
        <dbReference type="Proteomes" id="UP000203989"/>
    </source>
</evidence>
<protein>
    <recommendedName>
        <fullName evidence="3">HNH endonuclease</fullName>
    </recommendedName>
</protein>
<keyword evidence="2" id="KW-1185">Reference proteome</keyword>
<dbReference type="RefSeq" id="YP_009276043.1">
    <property type="nucleotide sequence ID" value="NC_030934.1"/>
</dbReference>
<dbReference type="GeneID" id="28802507"/>
<dbReference type="Proteomes" id="UP000203989">
    <property type="component" value="Segment"/>
</dbReference>
<reference evidence="1 2" key="1">
    <citation type="journal article" date="2016" name="Front. Microbiol.">
        <title>Characterization of Novel Bacteriophages for Biocontrol of Bacterial Blight in Leek Caused by Pseudomonas syringae pv. porri.</title>
        <authorList>
            <person name="Rombouts S."/>
            <person name="Lavigne R."/>
        </authorList>
    </citation>
    <scope>NUCLEOTIDE SEQUENCE [LARGE SCALE GENOMIC DNA]</scope>
</reference>
<dbReference type="KEGG" id="vg:28802507"/>
<evidence type="ECO:0008006" key="3">
    <source>
        <dbReference type="Google" id="ProtNLM"/>
    </source>
</evidence>
<evidence type="ECO:0000313" key="1">
    <source>
        <dbReference type="EMBL" id="AMR57361.1"/>
    </source>
</evidence>
<organism evidence="1 2">
    <name type="scientific">Pseudomonas phage vB_PsyM_KIL1</name>
    <dbReference type="NCBI Taxonomy" id="1777065"/>
    <lineage>
        <taxon>Viruses</taxon>
        <taxon>Duplodnaviria</taxon>
        <taxon>Heunggongvirae</taxon>
        <taxon>Uroviricota</taxon>
        <taxon>Caudoviricetes</taxon>
        <taxon>Vandenendeviridae</taxon>
        <taxon>Gorskivirinae</taxon>
        <taxon>Flaumdravirus</taxon>
        <taxon>Flaumdravirus KIL4</taxon>
    </lineage>
</organism>
<gene>
    <name evidence="1" type="ORF">vB_PsyM_KIL1_0114</name>
</gene>
<proteinExistence type="predicted"/>
<dbReference type="OrthoDB" id="14882at10239"/>
<dbReference type="EMBL" id="KU130126">
    <property type="protein sequence ID" value="AMR57361.1"/>
    <property type="molecule type" value="Genomic_DNA"/>
</dbReference>